<organism evidence="2 3">
    <name type="scientific">Streptomyces chumphonensis</name>
    <dbReference type="NCBI Taxonomy" id="1214925"/>
    <lineage>
        <taxon>Bacteria</taxon>
        <taxon>Bacillati</taxon>
        <taxon>Actinomycetota</taxon>
        <taxon>Actinomycetes</taxon>
        <taxon>Kitasatosporales</taxon>
        <taxon>Streptomycetaceae</taxon>
        <taxon>Streptomyces</taxon>
    </lineage>
</organism>
<name>A0A927F0V8_9ACTN</name>
<comment type="caution">
    <text evidence="2">The sequence shown here is derived from an EMBL/GenBank/DDBJ whole genome shotgun (WGS) entry which is preliminary data.</text>
</comment>
<keyword evidence="3" id="KW-1185">Reference proteome</keyword>
<proteinExistence type="predicted"/>
<accession>A0A927F0V8</accession>
<evidence type="ECO:0000313" key="3">
    <source>
        <dbReference type="Proteomes" id="UP000632289"/>
    </source>
</evidence>
<gene>
    <name evidence="2" type="ORF">IF129_12145</name>
</gene>
<evidence type="ECO:0000256" key="1">
    <source>
        <dbReference type="SAM" id="MobiDB-lite"/>
    </source>
</evidence>
<evidence type="ECO:0000313" key="2">
    <source>
        <dbReference type="EMBL" id="MBD3932301.1"/>
    </source>
</evidence>
<protein>
    <submittedName>
        <fullName evidence="2">Uncharacterized protein</fullName>
    </submittedName>
</protein>
<sequence>MTRPAERATGQAPIYDSLIEEHGDVPAEVRAVAEKAQREVARALDWSDLGTHPLSSGASSHGHPPERGGR</sequence>
<dbReference type="AlphaFoldDB" id="A0A927F0V8"/>
<reference evidence="2" key="1">
    <citation type="submission" date="2020-09" db="EMBL/GenBank/DDBJ databases">
        <title>Secondary metabolite and genome analysis of marine Streptomyces chumphonensis KK1-2T.</title>
        <authorList>
            <person name="Phongsopitanun W."/>
            <person name="Kanchanasin P."/>
            <person name="Pittayakhajonwut P."/>
            <person name="Suwanborirux K."/>
            <person name="Tanasupawat S."/>
        </authorList>
    </citation>
    <scope>NUCLEOTIDE SEQUENCE</scope>
    <source>
        <strain evidence="2">KK1-2</strain>
    </source>
</reference>
<dbReference type="EMBL" id="JACXYU010000005">
    <property type="protein sequence ID" value="MBD3932301.1"/>
    <property type="molecule type" value="Genomic_DNA"/>
</dbReference>
<feature type="region of interest" description="Disordered" evidence="1">
    <location>
        <begin position="43"/>
        <end position="70"/>
    </location>
</feature>
<dbReference type="Proteomes" id="UP000632289">
    <property type="component" value="Unassembled WGS sequence"/>
</dbReference>